<comment type="caution">
    <text evidence="10">The sequence shown here is derived from an EMBL/GenBank/DDBJ whole genome shotgun (WGS) entry which is preliminary data.</text>
</comment>
<evidence type="ECO:0000256" key="1">
    <source>
        <dbReference type="ARBA" id="ARBA00022723"/>
    </source>
</evidence>
<feature type="region of interest" description="Disordered" evidence="6">
    <location>
        <begin position="795"/>
        <end position="817"/>
    </location>
</feature>
<dbReference type="SMART" id="SM00184">
    <property type="entry name" value="RING"/>
    <property type="match status" value="1"/>
</dbReference>
<dbReference type="SUPFAM" id="SSF161245">
    <property type="entry name" value="Zinc hairpin stack"/>
    <property type="match status" value="1"/>
</dbReference>
<reference evidence="10 11" key="1">
    <citation type="submission" date="2022-05" db="EMBL/GenBank/DDBJ databases">
        <authorList>
            <consortium name="Genoscope - CEA"/>
            <person name="William W."/>
        </authorList>
    </citation>
    <scope>NUCLEOTIDE SEQUENCE [LARGE SCALE GENOMIC DNA]</scope>
</reference>
<evidence type="ECO:0000313" key="10">
    <source>
        <dbReference type="EMBL" id="CAH3021484.1"/>
    </source>
</evidence>
<evidence type="ECO:0000256" key="5">
    <source>
        <dbReference type="SAM" id="Coils"/>
    </source>
</evidence>
<dbReference type="InterPro" id="IPR017921">
    <property type="entry name" value="Znf_CTCHY"/>
</dbReference>
<proteinExistence type="predicted"/>
<feature type="domain" description="RING-type" evidence="7">
    <location>
        <begin position="1487"/>
        <end position="1527"/>
    </location>
</feature>
<dbReference type="PANTHER" id="PTHR21319">
    <property type="entry name" value="RING FINGER AND CHY ZINC FINGER DOMAIN-CONTAINING PROTEIN 1"/>
    <property type="match status" value="1"/>
</dbReference>
<dbReference type="PROSITE" id="PS50089">
    <property type="entry name" value="ZF_RING_2"/>
    <property type="match status" value="1"/>
</dbReference>
<dbReference type="Proteomes" id="UP001159427">
    <property type="component" value="Unassembled WGS sequence"/>
</dbReference>
<evidence type="ECO:0000256" key="6">
    <source>
        <dbReference type="SAM" id="MobiDB-lite"/>
    </source>
</evidence>
<gene>
    <name evidence="10" type="ORF">PEVE_00011581</name>
</gene>
<evidence type="ECO:0000259" key="8">
    <source>
        <dbReference type="PROSITE" id="PS51266"/>
    </source>
</evidence>
<accession>A0ABN8M0C8</accession>
<dbReference type="Pfam" id="PF05495">
    <property type="entry name" value="zf-CHY"/>
    <property type="match status" value="1"/>
</dbReference>
<dbReference type="PANTHER" id="PTHR21319:SF53">
    <property type="entry name" value="RING FINGER AND CHY ZINC FINGER DOMAIN-CONTAINING PROTEIN 1"/>
    <property type="match status" value="1"/>
</dbReference>
<evidence type="ECO:0000256" key="3">
    <source>
        <dbReference type="ARBA" id="ARBA00022833"/>
    </source>
</evidence>
<dbReference type="InterPro" id="IPR001841">
    <property type="entry name" value="Znf_RING"/>
</dbReference>
<dbReference type="InterPro" id="IPR037274">
    <property type="entry name" value="Znf_CHY_sf"/>
</dbReference>
<dbReference type="Gene3D" id="3.40.50.1580">
    <property type="entry name" value="Nucleoside phosphorylase domain"/>
    <property type="match status" value="1"/>
</dbReference>
<evidence type="ECO:0000313" key="11">
    <source>
        <dbReference type="Proteomes" id="UP001159427"/>
    </source>
</evidence>
<dbReference type="InterPro" id="IPR008913">
    <property type="entry name" value="Znf_CHY"/>
</dbReference>
<feature type="coiled-coil region" evidence="5">
    <location>
        <begin position="691"/>
        <end position="732"/>
    </location>
</feature>
<dbReference type="SUPFAM" id="SSF161219">
    <property type="entry name" value="CHY zinc finger-like"/>
    <property type="match status" value="1"/>
</dbReference>
<keyword evidence="3" id="KW-0862">Zinc</keyword>
<dbReference type="InterPro" id="IPR013083">
    <property type="entry name" value="Znf_RING/FYVE/PHD"/>
</dbReference>
<evidence type="ECO:0000256" key="4">
    <source>
        <dbReference type="PROSITE-ProRule" id="PRU00601"/>
    </source>
</evidence>
<dbReference type="PROSITE" id="PS51270">
    <property type="entry name" value="ZF_CTCHY"/>
    <property type="match status" value="1"/>
</dbReference>
<dbReference type="PROSITE" id="PS51266">
    <property type="entry name" value="ZF_CHY"/>
    <property type="match status" value="1"/>
</dbReference>
<evidence type="ECO:0008006" key="12">
    <source>
        <dbReference type="Google" id="ProtNLM"/>
    </source>
</evidence>
<feature type="compositionally biased region" description="Polar residues" evidence="6">
    <location>
        <begin position="1051"/>
        <end position="1069"/>
    </location>
</feature>
<keyword evidence="1" id="KW-0479">Metal-binding</keyword>
<sequence length="1536" mass="171762">MERRKCESVLQKTDLPTFGVKLSKRSDLPKETKPWSNVKLPVDILLLTLEDCKFLSCCVHLRNTYKSYHKDLGFVFFGTMGECGEKQLKVALTRCSAGSSCTDYSQITIRNAVTQLRPRAVFSVSYCVSLDPEDTKLGDVLVFSRITVNDLGTTATRDLSNLLRQSTDGRNSPFLDRDDNSEFLSNVDPVRSKRVRSSSGVIASRKEGSARKLLTGFTMSEESGTQHFGMIRKFRSGPFHPSDGCLELNSFSKTKKSVGIILNPGLSNRDDEFCYIFLADSQYYGFHGIPMFDRRILLKKPLHCNPMKKYGPLSGKSPEGRNSRLFLPLSSRKSHSILCLRIPDRFQEIKDVISNSDNVPFWTCSVRSVKPPGRVFNGVSPLQKAASFFTENSRNSSPVSVVTGNIAYILKCCGSKGTDLNSVYFSKGAIPENGTFRFKVNEQSSWHHCKVVSSGNGFAESSKTSFCVLVAHSDQFNVQLRLGTPDSILLPRSKRQGSVLRILSTEEGVLRDEKEEYEEVHIVSNLFEQFHTDVDVPLCPRRCPSSSQIACLYTKLPEKRSPDACYPPNREEGLTTSESSFGFVNNQDDQREYLQSLQSSIPGDSEKEKFNGAVDPICNPQGIDASDFEPSLGNHCEVRCNEWDEDFSAHQNQVQDYSDACRQSVLGLSPSTSSEKTDTGTQTEDCFGPVLANLENELAASQNICHKLQQKIKWLEEKLELFEEENHKLQADLGKYLFFEEKEKRLLAVSGRRNELQALLVSGGATTDYDGSCSFNNPPDSTVSVMNEALEHSQVMSLSGRKTEPQEQAPGSVPDDSVALQDKHVDKQLNRKDRNGLMFYGTSLPSSSNAELFQENDTTLSEERADQEHKQCSLVPCNQRSEKTDDIAPESSVNSDCHLPSSQGAVIADDYPWTSKSFDVSVSSNSSQCVADSKISCDNSHSLTCFEKNPKPSVGTAMDWKDQNVEMQGTHAANGEERVERAVDSVGDAVSAANRPSSCETNWERLGARPKQPQHSLVAERPREPLVSATDGLVANFLARHTQDKALQDSLYQSTGTPSPVFSDNSHGTSYVDGYAPEPNRATTYCGGLSFPAEADPHRRKENPFLSALSEEFDRRRTEGNFSYEHLYDNTTDADAPDGPFDSHLGDGNFSRFGNYSSKSTSSAVNSHTFQSGFVENIHVLARNNHHELVQDQSVLPGSCSAFNSEPTTTTQQHWSIPGGVSVIRPSGCTTTFEDDCLAQGSTHDTSILGPRFGDTDSYRSSVWNNRDFGTDSVESSDNSLLALERRVAEASALVERVLREREEREQFGREIERKEQLIREQRAKERREKEERELREAKNWPQQQEAINARSQWLCEHYQRHCRVRFPCCTQFYPCHRCHNISKACDNEEAKACHATHLKCSHCQEEQEIGEDSAHCRKCGGKMSAYFCAICKHFTSIDKNPYHCDKCGICRIHQDKSFHCEVCNVCLDKRLEGNHKCRPDSGHDECCICLEDAFSGCQILPCSHKVHRECAIAMIQNGIRTCPICRHPLYSQPRE</sequence>
<evidence type="ECO:0000259" key="7">
    <source>
        <dbReference type="PROSITE" id="PS50089"/>
    </source>
</evidence>
<keyword evidence="5" id="KW-0175">Coiled coil</keyword>
<dbReference type="EMBL" id="CALNXI010000184">
    <property type="protein sequence ID" value="CAH3021484.1"/>
    <property type="molecule type" value="Genomic_DNA"/>
</dbReference>
<evidence type="ECO:0000256" key="2">
    <source>
        <dbReference type="ARBA" id="ARBA00022771"/>
    </source>
</evidence>
<feature type="domain" description="CTCHY-type" evidence="9">
    <location>
        <begin position="1424"/>
        <end position="1486"/>
    </location>
</feature>
<keyword evidence="11" id="KW-1185">Reference proteome</keyword>
<dbReference type="InterPro" id="IPR037275">
    <property type="entry name" value="Znf_CTCHY_sf"/>
</dbReference>
<feature type="region of interest" description="Disordered" evidence="6">
    <location>
        <begin position="1051"/>
        <end position="1073"/>
    </location>
</feature>
<protein>
    <recommendedName>
        <fullName evidence="12">RING finger and CHY zinc finger domain-containing protein 1</fullName>
    </recommendedName>
</protein>
<feature type="coiled-coil region" evidence="5">
    <location>
        <begin position="1281"/>
        <end position="1341"/>
    </location>
</feature>
<feature type="domain" description="CHY-type" evidence="8">
    <location>
        <begin position="1349"/>
        <end position="1422"/>
    </location>
</feature>
<organism evidence="10 11">
    <name type="scientific">Porites evermanni</name>
    <dbReference type="NCBI Taxonomy" id="104178"/>
    <lineage>
        <taxon>Eukaryota</taxon>
        <taxon>Metazoa</taxon>
        <taxon>Cnidaria</taxon>
        <taxon>Anthozoa</taxon>
        <taxon>Hexacorallia</taxon>
        <taxon>Scleractinia</taxon>
        <taxon>Fungiina</taxon>
        <taxon>Poritidae</taxon>
        <taxon>Porites</taxon>
    </lineage>
</organism>
<dbReference type="SUPFAM" id="SSF57850">
    <property type="entry name" value="RING/U-box"/>
    <property type="match status" value="1"/>
</dbReference>
<dbReference type="CDD" id="cd16448">
    <property type="entry name" value="RING-H2"/>
    <property type="match status" value="1"/>
</dbReference>
<evidence type="ECO:0000259" key="9">
    <source>
        <dbReference type="PROSITE" id="PS51270"/>
    </source>
</evidence>
<keyword evidence="2 4" id="KW-0863">Zinc-finger</keyword>
<name>A0ABN8M0C8_9CNID</name>
<dbReference type="InterPro" id="IPR035994">
    <property type="entry name" value="Nucleoside_phosphorylase_sf"/>
</dbReference>
<dbReference type="Pfam" id="PF13639">
    <property type="entry name" value="zf-RING_2"/>
    <property type="match status" value="1"/>
</dbReference>
<dbReference type="Gene3D" id="3.30.40.10">
    <property type="entry name" value="Zinc/RING finger domain, C3HC4 (zinc finger)"/>
    <property type="match status" value="1"/>
</dbReference>